<dbReference type="Proteomes" id="UP000054567">
    <property type="component" value="Unassembled WGS sequence"/>
</dbReference>
<proteinExistence type="predicted"/>
<reference evidence="3" key="2">
    <citation type="journal article" date="2009" name="Genome Res.">
        <title>Comparative genomic analyses of the human fungal pathogens Coccidioides and their relatives.</title>
        <authorList>
            <person name="Sharpton T.J."/>
            <person name="Stajich J.E."/>
            <person name="Rounsley S.D."/>
            <person name="Gardner M.J."/>
            <person name="Wortman J.R."/>
            <person name="Jordar V.S."/>
            <person name="Maiti R."/>
            <person name="Kodira C.D."/>
            <person name="Neafsey D.E."/>
            <person name="Zeng Q."/>
            <person name="Hung C.-Y."/>
            <person name="McMahan C."/>
            <person name="Muszewska A."/>
            <person name="Grynberg M."/>
            <person name="Mandel M.A."/>
            <person name="Kellner E.M."/>
            <person name="Barker B.M."/>
            <person name="Galgiani J.N."/>
            <person name="Orbach M.J."/>
            <person name="Kirkland T.N."/>
            <person name="Cole G.T."/>
            <person name="Henn M.R."/>
            <person name="Birren B.W."/>
            <person name="Taylor J.W."/>
        </authorList>
    </citation>
    <scope>NUCLEOTIDE SEQUENCE [LARGE SCALE GENOMIC DNA]</scope>
    <source>
        <strain evidence="3">RMSCC 3488</strain>
    </source>
</reference>
<evidence type="ECO:0000313" key="2">
    <source>
        <dbReference type="EMBL" id="KMM70606.1"/>
    </source>
</evidence>
<feature type="region of interest" description="Disordered" evidence="1">
    <location>
        <begin position="1"/>
        <end position="110"/>
    </location>
</feature>
<feature type="compositionally biased region" description="Low complexity" evidence="1">
    <location>
        <begin position="11"/>
        <end position="27"/>
    </location>
</feature>
<dbReference type="EMBL" id="DS268112">
    <property type="protein sequence ID" value="KMM70606.1"/>
    <property type="molecule type" value="Genomic_DNA"/>
</dbReference>
<gene>
    <name evidence="2" type="ORF">CPAG_06917</name>
</gene>
<protein>
    <submittedName>
        <fullName evidence="2">Uncharacterized protein</fullName>
    </submittedName>
</protein>
<dbReference type="VEuPathDB" id="FungiDB:CPAG_06917"/>
<evidence type="ECO:0000313" key="3">
    <source>
        <dbReference type="Proteomes" id="UP000054567"/>
    </source>
</evidence>
<feature type="compositionally biased region" description="Basic and acidic residues" evidence="1">
    <location>
        <begin position="28"/>
        <end position="39"/>
    </location>
</feature>
<reference evidence="2 3" key="1">
    <citation type="submission" date="2007-06" db="EMBL/GenBank/DDBJ databases">
        <title>The Genome Sequence of Coccidioides posadasii RMSCC_3488.</title>
        <authorList>
            <consortium name="Coccidioides Genome Resources Consortium"/>
            <consortium name="The Broad Institute Genome Sequencing Platform"/>
            <person name="Henn M.R."/>
            <person name="Sykes S."/>
            <person name="Young S."/>
            <person name="Jaffe D."/>
            <person name="Berlin A."/>
            <person name="Alvarez P."/>
            <person name="Butler J."/>
            <person name="Gnerre S."/>
            <person name="Grabherr M."/>
            <person name="Mauceli E."/>
            <person name="Brockman W."/>
            <person name="Kodira C."/>
            <person name="Alvarado L."/>
            <person name="Zeng Q."/>
            <person name="Crawford M."/>
            <person name="Antoine C."/>
            <person name="Devon K."/>
            <person name="Galgiani J."/>
            <person name="Orsborn K."/>
            <person name="Lewis M.L."/>
            <person name="Nusbaum C."/>
            <person name="Galagan J."/>
            <person name="Birren B."/>
        </authorList>
    </citation>
    <scope>NUCLEOTIDE SEQUENCE [LARGE SCALE GENOMIC DNA]</scope>
    <source>
        <strain evidence="2 3">RMSCC 3488</strain>
    </source>
</reference>
<organism evidence="2 3">
    <name type="scientific">Coccidioides posadasii RMSCC 3488</name>
    <dbReference type="NCBI Taxonomy" id="454284"/>
    <lineage>
        <taxon>Eukaryota</taxon>
        <taxon>Fungi</taxon>
        <taxon>Dikarya</taxon>
        <taxon>Ascomycota</taxon>
        <taxon>Pezizomycotina</taxon>
        <taxon>Eurotiomycetes</taxon>
        <taxon>Eurotiomycetidae</taxon>
        <taxon>Onygenales</taxon>
        <taxon>Onygenaceae</taxon>
        <taxon>Coccidioides</taxon>
    </lineage>
</organism>
<accession>A0A0J6FC69</accession>
<evidence type="ECO:0000256" key="1">
    <source>
        <dbReference type="SAM" id="MobiDB-lite"/>
    </source>
</evidence>
<sequence length="110" mass="12049">MSLGIRYSPTAISSSGSELSGLAGSWLARREGSLPDGDARPLQLTRSRRLSSRDSQPSHPRQRRVDLQQTKDRFASNHDPSRSPFPEARSLAGPLPDLAVECPGRFSPRP</sequence>
<name>A0A0J6FC69_COCPO</name>
<feature type="compositionally biased region" description="Basic and acidic residues" evidence="1">
    <location>
        <begin position="63"/>
        <end position="81"/>
    </location>
</feature>
<dbReference type="AlphaFoldDB" id="A0A0J6FC69"/>
<reference evidence="3" key="3">
    <citation type="journal article" date="2010" name="Genome Res.">
        <title>Population genomic sequencing of Coccidioides fungi reveals recent hybridization and transposon control.</title>
        <authorList>
            <person name="Neafsey D.E."/>
            <person name="Barker B.M."/>
            <person name="Sharpton T.J."/>
            <person name="Stajich J.E."/>
            <person name="Park D.J."/>
            <person name="Whiston E."/>
            <person name="Hung C.-Y."/>
            <person name="McMahan C."/>
            <person name="White J."/>
            <person name="Sykes S."/>
            <person name="Heiman D."/>
            <person name="Young S."/>
            <person name="Zeng Q."/>
            <person name="Abouelleil A."/>
            <person name="Aftuck L."/>
            <person name="Bessette D."/>
            <person name="Brown A."/>
            <person name="FitzGerald M."/>
            <person name="Lui A."/>
            <person name="Macdonald J.P."/>
            <person name="Priest M."/>
            <person name="Orbach M.J."/>
            <person name="Galgiani J.N."/>
            <person name="Kirkland T.N."/>
            <person name="Cole G.T."/>
            <person name="Birren B.W."/>
            <person name="Henn M.R."/>
            <person name="Taylor J.W."/>
            <person name="Rounsley S.D."/>
        </authorList>
    </citation>
    <scope>NUCLEOTIDE SEQUENCE [LARGE SCALE GENOMIC DNA]</scope>
    <source>
        <strain evidence="3">RMSCC 3488</strain>
    </source>
</reference>